<dbReference type="GO" id="GO:0005576">
    <property type="term" value="C:extracellular region"/>
    <property type="evidence" value="ECO:0007669"/>
    <property type="project" value="InterPro"/>
</dbReference>
<dbReference type="AlphaFoldDB" id="V5Z9B3"/>
<dbReference type="Gene3D" id="3.90.176.10">
    <property type="entry name" value="Toxin ADP-ribosyltransferase, Chain A, domain 1"/>
    <property type="match status" value="1"/>
</dbReference>
<dbReference type="GO" id="GO:0106274">
    <property type="term" value="F:NAD+-protein-arginine ADP-ribosyltransferase activity"/>
    <property type="evidence" value="ECO:0007669"/>
    <property type="project" value="UniProtKB-EC"/>
</dbReference>
<evidence type="ECO:0000256" key="1">
    <source>
        <dbReference type="ARBA" id="ARBA00012031"/>
    </source>
</evidence>
<dbReference type="RefSeq" id="WP_023655615.1">
    <property type="nucleotide sequence ID" value="NZ_CAHS01000015.1"/>
</dbReference>
<dbReference type="InterPro" id="IPR003540">
    <property type="entry name" value="ADP-ribosyltransferase"/>
</dbReference>
<dbReference type="Proteomes" id="UP000018217">
    <property type="component" value="Unassembled WGS sequence"/>
</dbReference>
<sequence>MRDIKQVSVASDRTSLLNVTSESLKEDVGCGVRKLTPNITSLSNFADENSSPCVFSPGQPLKSVPSFLSKFLPWSDKDRESSVDIELQEICTTGRELQRLADGYAHVRPQPDSCLTPAFRINGKLGWFSAAALLTTGIGAFAYSRELFGTGNQDSPLTDPTHTHSTSAMRGVTSLPEPLPIAAPIWVPRESTTTSEMPDDVKIVMKDFSCIKERETLTAVDIFRKIGSTLLSPVEELARESQVINYLNNIGHCPNEEEMKFLSEITSKVDQVINAVISLIPGAMSVVIIKRVGGNLFKMFADNMEGKPVDFYNAYALNDQVLMMAKMIADFSPKDENGQLINDKLALPEDTYLEDGDMTTWIDTAKYIIINKKGDFIARGNDGEFPTRYSNQKKSWYLVRDKNDLAYLPLSPLQDANPIIIPYPAIADFEIADALKDVRPLDANLFSASRPNDKGIYRCPKEQNRSAMQAVKLNGMFYRVSAGTTKKRMAIYEKTESEIIMYDGTWYLATKDKRAEVKSVPCRVKRSPYSLCMSYSQDLNEVLTANRDYASSPLTFSWLRSDKDNPAILVSENNKKYIQHNGAVFKIKVVSPINSDVMGSSEIRIFGKKRTGLFKRKNDFYITSAYFSELKGNGYLYSKIENVMETLYLPRSIAEAYQSVKDFERAKGQITSEEYASIRAYGGVSYRDINDFIYNGRLNDYTDSERKATVISHIKNIRTLLKKLPSIDGVVYRGSQLTTLGAKAFSELKAEDIISSRKFISASMDRAVANIFAAGPNAIRYTIHVKKSAHPILTFTGKLREAEVIIEDNVLFRCVYVYGRDVVLEEIVNPSTHDMRRLKNVYI</sequence>
<dbReference type="EMBL" id="CAHS01000015">
    <property type="protein sequence ID" value="CCG87834.1"/>
    <property type="molecule type" value="Genomic_DNA"/>
</dbReference>
<evidence type="ECO:0000259" key="4">
    <source>
        <dbReference type="Pfam" id="PF03496"/>
    </source>
</evidence>
<keyword evidence="6" id="KW-1185">Reference proteome</keyword>
<reference evidence="5 6" key="1">
    <citation type="journal article" date="2013" name="Syst. Appl. Microbiol.">
        <title>Phylogenetic position and virulence apparatus of the pear flower necrosis pathogen Erwinia piriflorinigrans CFBP 5888T as assessed by comparative genomics.</title>
        <authorList>
            <person name="Smits T.H."/>
            <person name="Rezzonico F."/>
            <person name="Lopez M.M."/>
            <person name="Blom J."/>
            <person name="Goesmann A."/>
            <person name="Frey J.E."/>
            <person name="Duffy B."/>
        </authorList>
    </citation>
    <scope>NUCLEOTIDE SEQUENCE [LARGE SCALE GENOMIC DNA]</scope>
    <source>
        <strain evidence="6">CFBP5888</strain>
    </source>
</reference>
<protein>
    <recommendedName>
        <fullName evidence="1">NAD(+)--protein-arginine ADP-ribosyltransferase</fullName>
        <ecNumber evidence="1">2.4.2.31</ecNumber>
    </recommendedName>
    <alternativeName>
        <fullName evidence="2">NAD(+)--arginine ADP-ribosyltransferase</fullName>
    </alternativeName>
</protein>
<dbReference type="EC" id="2.4.2.31" evidence="1"/>
<evidence type="ECO:0000313" key="5">
    <source>
        <dbReference type="EMBL" id="CCG87834.1"/>
    </source>
</evidence>
<evidence type="ECO:0000256" key="3">
    <source>
        <dbReference type="ARBA" id="ARBA00047597"/>
    </source>
</evidence>
<feature type="domain" description="ADP ribosyltransferase" evidence="4">
    <location>
        <begin position="661"/>
        <end position="810"/>
    </location>
</feature>
<gene>
    <name evidence="5" type="ORF">EPIR_2471</name>
</gene>
<evidence type="ECO:0000256" key="2">
    <source>
        <dbReference type="ARBA" id="ARBA00033021"/>
    </source>
</evidence>
<organism evidence="5 6">
    <name type="scientific">Erwinia piriflorinigrans CFBP 5888</name>
    <dbReference type="NCBI Taxonomy" id="1161919"/>
    <lineage>
        <taxon>Bacteria</taxon>
        <taxon>Pseudomonadati</taxon>
        <taxon>Pseudomonadota</taxon>
        <taxon>Gammaproteobacteria</taxon>
        <taxon>Enterobacterales</taxon>
        <taxon>Erwiniaceae</taxon>
        <taxon>Erwinia</taxon>
    </lineage>
</organism>
<dbReference type="PROSITE" id="PS51996">
    <property type="entry name" value="TR_MART"/>
    <property type="match status" value="1"/>
</dbReference>
<dbReference type="Pfam" id="PF03496">
    <property type="entry name" value="ADPrib_exo_Tox"/>
    <property type="match status" value="1"/>
</dbReference>
<evidence type="ECO:0000313" key="6">
    <source>
        <dbReference type="Proteomes" id="UP000018217"/>
    </source>
</evidence>
<name>V5Z9B3_9GAMM</name>
<comment type="catalytic activity">
    <reaction evidence="3">
        <text>L-arginyl-[protein] + NAD(+) = N(omega)-(ADP-D-ribosyl)-L-arginyl-[protein] + nicotinamide + H(+)</text>
        <dbReference type="Rhea" id="RHEA:19149"/>
        <dbReference type="Rhea" id="RHEA-COMP:10532"/>
        <dbReference type="Rhea" id="RHEA-COMP:15087"/>
        <dbReference type="ChEBI" id="CHEBI:15378"/>
        <dbReference type="ChEBI" id="CHEBI:17154"/>
        <dbReference type="ChEBI" id="CHEBI:29965"/>
        <dbReference type="ChEBI" id="CHEBI:57540"/>
        <dbReference type="ChEBI" id="CHEBI:142554"/>
        <dbReference type="EC" id="2.4.2.31"/>
    </reaction>
</comment>
<accession>V5Z9B3</accession>
<comment type="caution">
    <text evidence="5">The sequence shown here is derived from an EMBL/GenBank/DDBJ whole genome shotgun (WGS) entry which is preliminary data.</text>
</comment>
<dbReference type="SUPFAM" id="SSF56399">
    <property type="entry name" value="ADP-ribosylation"/>
    <property type="match status" value="1"/>
</dbReference>
<dbReference type="OrthoDB" id="6512503at2"/>
<proteinExistence type="predicted"/>